<dbReference type="EMBL" id="CP011859">
    <property type="protein sequence ID" value="AQY23273.1"/>
    <property type="molecule type" value="Genomic_DNA"/>
</dbReference>
<gene>
    <name evidence="1" type="ORF">AB406_2344</name>
</gene>
<proteinExistence type="predicted"/>
<name>A0A1S7DVX7_RIEAN</name>
<evidence type="ECO:0000313" key="1">
    <source>
        <dbReference type="EMBL" id="AQY23273.1"/>
    </source>
</evidence>
<dbReference type="AlphaFoldDB" id="A0A1S7DVX7"/>
<accession>A0A1S7DVX7</accession>
<dbReference type="Proteomes" id="UP000189883">
    <property type="component" value="Chromosome"/>
</dbReference>
<evidence type="ECO:0000313" key="2">
    <source>
        <dbReference type="Proteomes" id="UP000189883"/>
    </source>
</evidence>
<organism evidence="1 2">
    <name type="scientific">Riemerella anatipestifer</name>
    <name type="common">Moraxella anatipestifer</name>
    <dbReference type="NCBI Taxonomy" id="34085"/>
    <lineage>
        <taxon>Bacteria</taxon>
        <taxon>Pseudomonadati</taxon>
        <taxon>Bacteroidota</taxon>
        <taxon>Flavobacteriia</taxon>
        <taxon>Flavobacteriales</taxon>
        <taxon>Weeksellaceae</taxon>
        <taxon>Riemerella</taxon>
    </lineage>
</organism>
<sequence length="39" mass="4439">MTTRQDYGNDQENYNFIHCLVFVFQLTHNGKSICEGGAS</sequence>
<reference evidence="1 2" key="1">
    <citation type="submission" date="2015-06" db="EMBL/GenBank/DDBJ databases">
        <title>R. anatipestifer strain HXb2 is the most virulent strain so far, and the genome sequence would help us uncover the pathogenesis.</title>
        <authorList>
            <person name="Hu Q."/>
            <person name="Qi J."/>
            <person name="Bo H."/>
            <person name="Liu G."/>
            <person name="Tao M."/>
            <person name="Ding Y."/>
            <person name="Xue Y."/>
        </authorList>
    </citation>
    <scope>NUCLEOTIDE SEQUENCE [LARGE SCALE GENOMIC DNA]</scope>
    <source>
        <strain evidence="1 2">HXb2</strain>
    </source>
</reference>
<protein>
    <submittedName>
        <fullName evidence="1">Uncharacterized protein</fullName>
    </submittedName>
</protein>